<dbReference type="EMBL" id="KV784358">
    <property type="protein sequence ID" value="OEU16297.1"/>
    <property type="molecule type" value="Genomic_DNA"/>
</dbReference>
<dbReference type="OrthoDB" id="200145at2759"/>
<sequence length="492" mass="56194">MDSSTTLTDTSTTNRLHELKESLSKIKSLETELADSKWNEEPSPTSTKEFQNSLLERYQEAKSLYMERRLEAVMVDQVSTFDPESNEFDAPDNAGDSAEIEEKHANALANLETAAQGIRASLSNMRNSYQAVCSRRIELEQMVQDLEQGDDDDDDGDADHNQDMVDTTTDGKDGSEEDIVSEREKIDILQRKKRQLQEDLARLVKTKEERMSGIAQSRVELDLLKDEESKILESGQDPTQFHEKIKELKEMKEFYDSLREVMEELGGVKILNAKEDSKSHHLLLNILIYDKHQLEIELEVYRKNLLKLINAKWVTDPVVSSVPSSDDNNSDVVNREKFSLPLYPLDDLVQVAKTSMGPPHDMRFVIRETCARIRIAQNRVDDIAVLRQRVLTKVVGNDRVVCSLNEGIVIVMRLYDQYVEVEDIVGVTGWEKEATDKIKKVVSKRDESWTPSVVVELVQKEVERLKVQDGLELPKTPVMPSRRKEEGAEEDK</sequence>
<protein>
    <submittedName>
        <fullName evidence="2">Uncharacterized protein</fullName>
    </submittedName>
</protein>
<dbReference type="Proteomes" id="UP000095751">
    <property type="component" value="Unassembled WGS sequence"/>
</dbReference>
<proteinExistence type="predicted"/>
<keyword evidence="3" id="KW-1185">Reference proteome</keyword>
<organism evidence="2 3">
    <name type="scientific">Fragilariopsis cylindrus CCMP1102</name>
    <dbReference type="NCBI Taxonomy" id="635003"/>
    <lineage>
        <taxon>Eukaryota</taxon>
        <taxon>Sar</taxon>
        <taxon>Stramenopiles</taxon>
        <taxon>Ochrophyta</taxon>
        <taxon>Bacillariophyta</taxon>
        <taxon>Bacillariophyceae</taxon>
        <taxon>Bacillariophycidae</taxon>
        <taxon>Bacillariales</taxon>
        <taxon>Bacillariaceae</taxon>
        <taxon>Fragilariopsis</taxon>
    </lineage>
</organism>
<gene>
    <name evidence="2" type="ORF">FRACYDRAFT_238888</name>
</gene>
<dbReference type="InParanoid" id="A0A1E7FDR7"/>
<feature type="region of interest" description="Disordered" evidence="1">
    <location>
        <begin position="147"/>
        <end position="183"/>
    </location>
</feature>
<evidence type="ECO:0000256" key="1">
    <source>
        <dbReference type="SAM" id="MobiDB-lite"/>
    </source>
</evidence>
<evidence type="ECO:0000313" key="2">
    <source>
        <dbReference type="EMBL" id="OEU16297.1"/>
    </source>
</evidence>
<dbReference type="KEGG" id="fcy:FRACYDRAFT_238888"/>
<feature type="region of interest" description="Disordered" evidence="1">
    <location>
        <begin position="472"/>
        <end position="492"/>
    </location>
</feature>
<feature type="compositionally biased region" description="Acidic residues" evidence="1">
    <location>
        <begin position="147"/>
        <end position="157"/>
    </location>
</feature>
<dbReference type="AlphaFoldDB" id="A0A1E7FDR7"/>
<evidence type="ECO:0000313" key="3">
    <source>
        <dbReference type="Proteomes" id="UP000095751"/>
    </source>
</evidence>
<reference evidence="2 3" key="1">
    <citation type="submission" date="2016-09" db="EMBL/GenBank/DDBJ databases">
        <title>Extensive genetic diversity and differential bi-allelic expression allows diatom success in the polar Southern Ocean.</title>
        <authorList>
            <consortium name="DOE Joint Genome Institute"/>
            <person name="Mock T."/>
            <person name="Otillar R.P."/>
            <person name="Strauss J."/>
            <person name="Dupont C."/>
            <person name="Frickenhaus S."/>
            <person name="Maumus F."/>
            <person name="Mcmullan M."/>
            <person name="Sanges R."/>
            <person name="Schmutz J."/>
            <person name="Toseland A."/>
            <person name="Valas R."/>
            <person name="Veluchamy A."/>
            <person name="Ward B.J."/>
            <person name="Allen A."/>
            <person name="Barry K."/>
            <person name="Falciatore A."/>
            <person name="Ferrante M."/>
            <person name="Fortunato A.E."/>
            <person name="Gloeckner G."/>
            <person name="Gruber A."/>
            <person name="Hipkin R."/>
            <person name="Janech M."/>
            <person name="Kroth P."/>
            <person name="Leese F."/>
            <person name="Lindquist E."/>
            <person name="Lyon B.R."/>
            <person name="Martin J."/>
            <person name="Mayer C."/>
            <person name="Parker M."/>
            <person name="Quesneville H."/>
            <person name="Raymond J."/>
            <person name="Uhlig C."/>
            <person name="Valentin K.U."/>
            <person name="Worden A.Z."/>
            <person name="Armbrust E.V."/>
            <person name="Bowler C."/>
            <person name="Green B."/>
            <person name="Moulton V."/>
            <person name="Van Oosterhout C."/>
            <person name="Grigoriev I."/>
        </authorList>
    </citation>
    <scope>NUCLEOTIDE SEQUENCE [LARGE SCALE GENOMIC DNA]</scope>
    <source>
        <strain evidence="2 3">CCMP1102</strain>
    </source>
</reference>
<name>A0A1E7FDR7_9STRA</name>
<feature type="compositionally biased region" description="Basic and acidic residues" evidence="1">
    <location>
        <begin position="158"/>
        <end position="183"/>
    </location>
</feature>
<accession>A0A1E7FDR7</accession>